<dbReference type="SMART" id="SM00530">
    <property type="entry name" value="HTH_XRE"/>
    <property type="match status" value="1"/>
</dbReference>
<organism evidence="3 4">
    <name type="scientific">Metabacillus lacus</name>
    <dbReference type="NCBI Taxonomy" id="1983721"/>
    <lineage>
        <taxon>Bacteria</taxon>
        <taxon>Bacillati</taxon>
        <taxon>Bacillota</taxon>
        <taxon>Bacilli</taxon>
        <taxon>Bacillales</taxon>
        <taxon>Bacillaceae</taxon>
        <taxon>Metabacillus</taxon>
    </lineage>
</organism>
<dbReference type="SUPFAM" id="SSF47413">
    <property type="entry name" value="lambda repressor-like DNA-binding domains"/>
    <property type="match status" value="1"/>
</dbReference>
<evidence type="ECO:0000256" key="1">
    <source>
        <dbReference type="SAM" id="Phobius"/>
    </source>
</evidence>
<keyword evidence="1" id="KW-0472">Membrane</keyword>
<evidence type="ECO:0000259" key="2">
    <source>
        <dbReference type="PROSITE" id="PS50943"/>
    </source>
</evidence>
<keyword evidence="4" id="KW-1185">Reference proteome</keyword>
<dbReference type="Gene3D" id="1.10.260.40">
    <property type="entry name" value="lambda repressor-like DNA-binding domains"/>
    <property type="match status" value="1"/>
</dbReference>
<dbReference type="OrthoDB" id="2472497at2"/>
<evidence type="ECO:0000313" key="4">
    <source>
        <dbReference type="Proteomes" id="UP000448867"/>
    </source>
</evidence>
<keyword evidence="1" id="KW-1133">Transmembrane helix</keyword>
<keyword evidence="1" id="KW-0812">Transmembrane</keyword>
<proteinExistence type="predicted"/>
<protein>
    <submittedName>
        <fullName evidence="3">Helix-turn-helix domain-containing protein</fullName>
    </submittedName>
</protein>
<dbReference type="Proteomes" id="UP000448867">
    <property type="component" value="Unassembled WGS sequence"/>
</dbReference>
<dbReference type="EMBL" id="WKKI01000002">
    <property type="protein sequence ID" value="MRX70882.1"/>
    <property type="molecule type" value="Genomic_DNA"/>
</dbReference>
<feature type="domain" description="HTH cro/C1-type" evidence="2">
    <location>
        <begin position="52"/>
        <end position="106"/>
    </location>
</feature>
<dbReference type="AlphaFoldDB" id="A0A7X2LYH5"/>
<comment type="caution">
    <text evidence="3">The sequence shown here is derived from an EMBL/GenBank/DDBJ whole genome shotgun (WGS) entry which is preliminary data.</text>
</comment>
<dbReference type="GO" id="GO:0003677">
    <property type="term" value="F:DNA binding"/>
    <property type="evidence" value="ECO:0007669"/>
    <property type="project" value="InterPro"/>
</dbReference>
<name>A0A7X2LYH5_9BACI</name>
<gene>
    <name evidence="3" type="ORF">GJU40_01705</name>
</gene>
<accession>A0A7X2LYH5</accession>
<feature type="transmembrane region" description="Helical" evidence="1">
    <location>
        <begin position="6"/>
        <end position="26"/>
    </location>
</feature>
<evidence type="ECO:0000313" key="3">
    <source>
        <dbReference type="EMBL" id="MRX70882.1"/>
    </source>
</evidence>
<dbReference type="Pfam" id="PF01381">
    <property type="entry name" value="HTH_3"/>
    <property type="match status" value="1"/>
</dbReference>
<dbReference type="CDD" id="cd00093">
    <property type="entry name" value="HTH_XRE"/>
    <property type="match status" value="1"/>
</dbReference>
<dbReference type="PROSITE" id="PS50943">
    <property type="entry name" value="HTH_CROC1"/>
    <property type="match status" value="1"/>
</dbReference>
<reference evidence="3 4" key="1">
    <citation type="submission" date="2019-11" db="EMBL/GenBank/DDBJ databases">
        <title>Bacillus lacus genome.</title>
        <authorList>
            <person name="Allen C.J."/>
            <person name="Newman J.D."/>
        </authorList>
    </citation>
    <scope>NUCLEOTIDE SEQUENCE [LARGE SCALE GENOMIC DNA]</scope>
    <source>
        <strain evidence="3 4">KCTC 33946</strain>
    </source>
</reference>
<sequence length="119" mass="13293">MGVVSFFSSFFIILASICSNLISFLANTIQLLSYFNVGEWCLLTVKVGRCLLRDILKDQGISIQQLANRLGVSRQQVSKYVNDKKKMSFETALNVAAVLNVSVLELYEIIEVGIKNGRQ</sequence>
<dbReference type="InterPro" id="IPR001387">
    <property type="entry name" value="Cro/C1-type_HTH"/>
</dbReference>
<dbReference type="InterPro" id="IPR010982">
    <property type="entry name" value="Lambda_DNA-bd_dom_sf"/>
</dbReference>